<gene>
    <name evidence="1" type="ORF">DPMN_088191</name>
</gene>
<accession>A0A9D4KU34</accession>
<dbReference type="EMBL" id="JAIWYP010000003">
    <property type="protein sequence ID" value="KAH3845901.1"/>
    <property type="molecule type" value="Genomic_DNA"/>
</dbReference>
<keyword evidence="2" id="KW-1185">Reference proteome</keyword>
<sequence>MLTLHPKGFHKLSDCRSIIRLTHRMADGSHVSSLPMPGDRTHRPATGFFATEAFYEFVIRLCTFTQSLVYRIIIINPSTGLANGGNEERRYRYPPPVRYVVFC</sequence>
<dbReference type="AlphaFoldDB" id="A0A9D4KU34"/>
<reference evidence="1" key="2">
    <citation type="submission" date="2020-11" db="EMBL/GenBank/DDBJ databases">
        <authorList>
            <person name="McCartney M.A."/>
            <person name="Auch B."/>
            <person name="Kono T."/>
            <person name="Mallez S."/>
            <person name="Becker A."/>
            <person name="Gohl D.M."/>
            <person name="Silverstein K.A.T."/>
            <person name="Koren S."/>
            <person name="Bechman K.B."/>
            <person name="Herman A."/>
            <person name="Abrahante J.E."/>
            <person name="Garbe J."/>
        </authorList>
    </citation>
    <scope>NUCLEOTIDE SEQUENCE</scope>
    <source>
        <strain evidence="1">Duluth1</strain>
        <tissue evidence="1">Whole animal</tissue>
    </source>
</reference>
<reference evidence="1" key="1">
    <citation type="journal article" date="2019" name="bioRxiv">
        <title>The Genome of the Zebra Mussel, Dreissena polymorpha: A Resource for Invasive Species Research.</title>
        <authorList>
            <person name="McCartney M.A."/>
            <person name="Auch B."/>
            <person name="Kono T."/>
            <person name="Mallez S."/>
            <person name="Zhang Y."/>
            <person name="Obille A."/>
            <person name="Becker A."/>
            <person name="Abrahante J.E."/>
            <person name="Garbe J."/>
            <person name="Badalamenti J.P."/>
            <person name="Herman A."/>
            <person name="Mangelson H."/>
            <person name="Liachko I."/>
            <person name="Sullivan S."/>
            <person name="Sone E.D."/>
            <person name="Koren S."/>
            <person name="Silverstein K.A.T."/>
            <person name="Beckman K.B."/>
            <person name="Gohl D.M."/>
        </authorList>
    </citation>
    <scope>NUCLEOTIDE SEQUENCE</scope>
    <source>
        <strain evidence="1">Duluth1</strain>
        <tissue evidence="1">Whole animal</tissue>
    </source>
</reference>
<dbReference type="Proteomes" id="UP000828390">
    <property type="component" value="Unassembled WGS sequence"/>
</dbReference>
<name>A0A9D4KU34_DREPO</name>
<evidence type="ECO:0000313" key="1">
    <source>
        <dbReference type="EMBL" id="KAH3845901.1"/>
    </source>
</evidence>
<organism evidence="1 2">
    <name type="scientific">Dreissena polymorpha</name>
    <name type="common">Zebra mussel</name>
    <name type="synonym">Mytilus polymorpha</name>
    <dbReference type="NCBI Taxonomy" id="45954"/>
    <lineage>
        <taxon>Eukaryota</taxon>
        <taxon>Metazoa</taxon>
        <taxon>Spiralia</taxon>
        <taxon>Lophotrochozoa</taxon>
        <taxon>Mollusca</taxon>
        <taxon>Bivalvia</taxon>
        <taxon>Autobranchia</taxon>
        <taxon>Heteroconchia</taxon>
        <taxon>Euheterodonta</taxon>
        <taxon>Imparidentia</taxon>
        <taxon>Neoheterodontei</taxon>
        <taxon>Myida</taxon>
        <taxon>Dreissenoidea</taxon>
        <taxon>Dreissenidae</taxon>
        <taxon>Dreissena</taxon>
    </lineage>
</organism>
<evidence type="ECO:0000313" key="2">
    <source>
        <dbReference type="Proteomes" id="UP000828390"/>
    </source>
</evidence>
<proteinExistence type="predicted"/>
<protein>
    <submittedName>
        <fullName evidence="1">Uncharacterized protein</fullName>
    </submittedName>
</protein>
<comment type="caution">
    <text evidence="1">The sequence shown here is derived from an EMBL/GenBank/DDBJ whole genome shotgun (WGS) entry which is preliminary data.</text>
</comment>